<dbReference type="Proteomes" id="UP000001660">
    <property type="component" value="Chromosome"/>
</dbReference>
<dbReference type="eggNOG" id="COG0662">
    <property type="taxonomic scope" value="Bacteria"/>
</dbReference>
<dbReference type="InterPro" id="IPR014710">
    <property type="entry name" value="RmlC-like_jellyroll"/>
</dbReference>
<dbReference type="STRING" id="330214.NIDE1004"/>
<organism evidence="2 3">
    <name type="scientific">Nitrospira defluvii</name>
    <dbReference type="NCBI Taxonomy" id="330214"/>
    <lineage>
        <taxon>Bacteria</taxon>
        <taxon>Pseudomonadati</taxon>
        <taxon>Nitrospirota</taxon>
        <taxon>Nitrospiria</taxon>
        <taxon>Nitrospirales</taxon>
        <taxon>Nitrospiraceae</taxon>
        <taxon>Nitrospira</taxon>
    </lineage>
</organism>
<dbReference type="PANTHER" id="PTHR36114">
    <property type="entry name" value="16.7 KDA PROTEIN IN WHIE LOCUS"/>
    <property type="match status" value="1"/>
</dbReference>
<dbReference type="OrthoDB" id="9797047at2"/>
<dbReference type="HOGENOM" id="CLU_129810_1_1_0"/>
<sequence>MVNTHLQRCPEFLAGDHTRLRELLHPAKASLALGYSLAHGLLDPGQQSLWHRLQSSEVYYFIGGRGIMKVEEESVVVEAGSVIYVPPGAKQSLVNNGTDPIEFLCLVDPAWRAEDEAVGE</sequence>
<dbReference type="PANTHER" id="PTHR36114:SF1">
    <property type="entry name" value="16.7 KDA PROTEIN IN WHIE LOCUS"/>
    <property type="match status" value="1"/>
</dbReference>
<dbReference type="Pfam" id="PF07883">
    <property type="entry name" value="Cupin_2"/>
    <property type="match status" value="1"/>
</dbReference>
<evidence type="ECO:0000313" key="2">
    <source>
        <dbReference type="EMBL" id="CBK40765.1"/>
    </source>
</evidence>
<dbReference type="InterPro" id="IPR052044">
    <property type="entry name" value="PKS_Associated_Protein"/>
</dbReference>
<dbReference type="SUPFAM" id="SSF51182">
    <property type="entry name" value="RmlC-like cupins"/>
    <property type="match status" value="1"/>
</dbReference>
<dbReference type="AlphaFoldDB" id="D8PC06"/>
<feature type="domain" description="Cupin type-2" evidence="1">
    <location>
        <begin position="42"/>
        <end position="106"/>
    </location>
</feature>
<accession>D8PC06</accession>
<name>D8PC06_9BACT</name>
<protein>
    <recommendedName>
        <fullName evidence="1">Cupin type-2 domain-containing protein</fullName>
    </recommendedName>
</protein>
<evidence type="ECO:0000259" key="1">
    <source>
        <dbReference type="Pfam" id="PF07883"/>
    </source>
</evidence>
<proteinExistence type="predicted"/>
<gene>
    <name evidence="2" type="ORF">NIDE1004</name>
</gene>
<reference evidence="2 3" key="1">
    <citation type="journal article" date="2010" name="Proc. Natl. Acad. Sci. U.S.A.">
        <title>A Nitrospira metagenome illuminates the physiology and evolution of globally important nitrite-oxidizing bacteria.</title>
        <authorList>
            <person name="Lucker S."/>
            <person name="Wagner M."/>
            <person name="Maixner F."/>
            <person name="Pelletier E."/>
            <person name="Koch H."/>
            <person name="Vacherie B."/>
            <person name="Rattei T."/>
            <person name="Sinninghe Damste J."/>
            <person name="Spieck E."/>
            <person name="Le Paslier D."/>
            <person name="Daims H."/>
        </authorList>
    </citation>
    <scope>NUCLEOTIDE SEQUENCE [LARGE SCALE GENOMIC DNA]</scope>
</reference>
<dbReference type="EMBL" id="FP929003">
    <property type="protein sequence ID" value="CBK40765.1"/>
    <property type="molecule type" value="Genomic_DNA"/>
</dbReference>
<dbReference type="Gene3D" id="2.60.120.10">
    <property type="entry name" value="Jelly Rolls"/>
    <property type="match status" value="1"/>
</dbReference>
<keyword evidence="3" id="KW-1185">Reference proteome</keyword>
<evidence type="ECO:0000313" key="3">
    <source>
        <dbReference type="Proteomes" id="UP000001660"/>
    </source>
</evidence>
<dbReference type="InterPro" id="IPR013096">
    <property type="entry name" value="Cupin_2"/>
</dbReference>
<dbReference type="KEGG" id="nde:NIDE1004"/>
<dbReference type="InterPro" id="IPR011051">
    <property type="entry name" value="RmlC_Cupin_sf"/>
</dbReference>